<dbReference type="EMBL" id="NMVJ01000001">
    <property type="protein sequence ID" value="OYN92324.1"/>
    <property type="molecule type" value="Genomic_DNA"/>
</dbReference>
<organism evidence="4 5">
    <name type="scientific">Parenemella sanctibonifatiensis</name>
    <dbReference type="NCBI Taxonomy" id="2016505"/>
    <lineage>
        <taxon>Bacteria</taxon>
        <taxon>Bacillati</taxon>
        <taxon>Actinomycetota</taxon>
        <taxon>Actinomycetes</taxon>
        <taxon>Propionibacteriales</taxon>
        <taxon>Propionibacteriaceae</taxon>
        <taxon>Parenemella</taxon>
    </lineage>
</organism>
<protein>
    <recommendedName>
        <fullName evidence="3">DUF2207 domain-containing protein</fullName>
    </recommendedName>
</protein>
<feature type="signal peptide" evidence="2">
    <location>
        <begin position="1"/>
        <end position="30"/>
    </location>
</feature>
<dbReference type="Proteomes" id="UP000216300">
    <property type="component" value="Unassembled WGS sequence"/>
</dbReference>
<sequence>MQSLSPRSLWRLLAALLIATAGLLGSTAYAQSPDPDEVSIEGVDFTYWLGRDADGLATLQVTEVWRINFPASGDYSNFNRDIPRHYRDADVWGEEPTAQASSTGVPIETSVTTRDDGDEVRIRLEGQGEVTGLQVWTIEYSLVGVAFDPNSSDNDTNDQLYWQVAPAEMPVPLGEVTARVEVAPDLMGALDGRTRCLIGASYDDHAAAADLPDVDYGWTTTLTMPAWDTGLAAIGTGSTLDSGGSGGGSYDGGGFSGGSDVGGGGGGGGGSFD</sequence>
<keyword evidence="5" id="KW-1185">Reference proteome</keyword>
<dbReference type="AlphaFoldDB" id="A0A255ELF3"/>
<gene>
    <name evidence="4" type="ORF">CGZ91_02120</name>
</gene>
<dbReference type="OrthoDB" id="4973253at2"/>
<dbReference type="Pfam" id="PF09972">
    <property type="entry name" value="DUF2207"/>
    <property type="match status" value="1"/>
</dbReference>
<keyword evidence="2" id="KW-0732">Signal</keyword>
<proteinExistence type="predicted"/>
<dbReference type="RefSeq" id="WP_094452307.1">
    <property type="nucleotide sequence ID" value="NZ_NMVJ01000001.1"/>
</dbReference>
<evidence type="ECO:0000313" key="5">
    <source>
        <dbReference type="Proteomes" id="UP000216300"/>
    </source>
</evidence>
<reference evidence="4 5" key="1">
    <citation type="submission" date="2017-07" db="EMBL/GenBank/DDBJ databases">
        <title>Draft whole genome sequences of clinical Proprionibacteriaceae strains.</title>
        <authorList>
            <person name="Bernier A.-M."/>
            <person name="Bernard K."/>
            <person name="Domingo M.-C."/>
        </authorList>
    </citation>
    <scope>NUCLEOTIDE SEQUENCE [LARGE SCALE GENOMIC DNA]</scope>
    <source>
        <strain evidence="4 5">NML 150081</strain>
    </source>
</reference>
<evidence type="ECO:0000256" key="2">
    <source>
        <dbReference type="SAM" id="SignalP"/>
    </source>
</evidence>
<comment type="caution">
    <text evidence="4">The sequence shown here is derived from an EMBL/GenBank/DDBJ whole genome shotgun (WGS) entry which is preliminary data.</text>
</comment>
<accession>A0A255ELF3</accession>
<dbReference type="InterPro" id="IPR018702">
    <property type="entry name" value="DUF2207"/>
</dbReference>
<evidence type="ECO:0000256" key="1">
    <source>
        <dbReference type="SAM" id="MobiDB-lite"/>
    </source>
</evidence>
<feature type="chain" id="PRO_5013281966" description="DUF2207 domain-containing protein" evidence="2">
    <location>
        <begin position="31"/>
        <end position="273"/>
    </location>
</feature>
<evidence type="ECO:0000313" key="4">
    <source>
        <dbReference type="EMBL" id="OYN92324.1"/>
    </source>
</evidence>
<name>A0A255ELF3_9ACTN</name>
<evidence type="ECO:0000259" key="3">
    <source>
        <dbReference type="Pfam" id="PF09972"/>
    </source>
</evidence>
<feature type="region of interest" description="Disordered" evidence="1">
    <location>
        <begin position="254"/>
        <end position="273"/>
    </location>
</feature>
<feature type="domain" description="DUF2207" evidence="3">
    <location>
        <begin position="40"/>
        <end position="184"/>
    </location>
</feature>